<dbReference type="STRING" id="29655.A0A0K9P7E8"/>
<dbReference type="InterPro" id="IPR000169">
    <property type="entry name" value="Pept_cys_AS"/>
</dbReference>
<dbReference type="Proteomes" id="UP000036987">
    <property type="component" value="Unassembled WGS sequence"/>
</dbReference>
<dbReference type="PANTHER" id="PTHR12411">
    <property type="entry name" value="CYSTEINE PROTEASE FAMILY C1-RELATED"/>
    <property type="match status" value="1"/>
</dbReference>
<dbReference type="Pfam" id="PF00112">
    <property type="entry name" value="Peptidase_C1"/>
    <property type="match status" value="1"/>
</dbReference>
<comment type="similarity">
    <text evidence="1">Belongs to the peptidase C1 family.</text>
</comment>
<feature type="domain" description="Cathepsin propeptide inhibitor" evidence="8">
    <location>
        <begin position="39"/>
        <end position="97"/>
    </location>
</feature>
<dbReference type="SUPFAM" id="SSF54001">
    <property type="entry name" value="Cysteine proteinases"/>
    <property type="match status" value="1"/>
</dbReference>
<dbReference type="PROSITE" id="PS00639">
    <property type="entry name" value="THIOL_PROTEASE_HIS"/>
    <property type="match status" value="1"/>
</dbReference>
<dbReference type="InterPro" id="IPR000668">
    <property type="entry name" value="Peptidase_C1A_C"/>
</dbReference>
<gene>
    <name evidence="9" type="ORF">ZOSMA_342G00170</name>
</gene>
<dbReference type="InterPro" id="IPR013201">
    <property type="entry name" value="Prot_inhib_I29"/>
</dbReference>
<dbReference type="OMA" id="CNTRAGT"/>
<comment type="caution">
    <text evidence="9">The sequence shown here is derived from an EMBL/GenBank/DDBJ whole genome shotgun (WGS) entry which is preliminary data.</text>
</comment>
<evidence type="ECO:0000256" key="2">
    <source>
        <dbReference type="ARBA" id="ARBA00022670"/>
    </source>
</evidence>
<dbReference type="AlphaFoldDB" id="A0A0K9P7E8"/>
<dbReference type="OrthoDB" id="10253408at2759"/>
<dbReference type="FunFam" id="3.90.70.10:FF:000068">
    <property type="entry name" value="Cysteine protease 1"/>
    <property type="match status" value="1"/>
</dbReference>
<proteinExistence type="inferred from homology"/>
<keyword evidence="3" id="KW-0378">Hydrolase</keyword>
<dbReference type="InterPro" id="IPR038765">
    <property type="entry name" value="Papain-like_cys_pep_sf"/>
</dbReference>
<dbReference type="GO" id="GO:0005764">
    <property type="term" value="C:lysosome"/>
    <property type="evidence" value="ECO:0000318"/>
    <property type="project" value="GO_Central"/>
</dbReference>
<feature type="domain" description="Peptidase C1A papain C-terminal" evidence="7">
    <location>
        <begin position="126"/>
        <end position="340"/>
    </location>
</feature>
<keyword evidence="10" id="KW-1185">Reference proteome</keyword>
<dbReference type="CDD" id="cd02248">
    <property type="entry name" value="Peptidase_C1A"/>
    <property type="match status" value="1"/>
</dbReference>
<keyword evidence="2" id="KW-0645">Protease</keyword>
<evidence type="ECO:0000259" key="7">
    <source>
        <dbReference type="SMART" id="SM00645"/>
    </source>
</evidence>
<dbReference type="GO" id="GO:0004197">
    <property type="term" value="F:cysteine-type endopeptidase activity"/>
    <property type="evidence" value="ECO:0000318"/>
    <property type="project" value="GO_Central"/>
</dbReference>
<evidence type="ECO:0000313" key="9">
    <source>
        <dbReference type="EMBL" id="KMZ64943.1"/>
    </source>
</evidence>
<evidence type="ECO:0000256" key="4">
    <source>
        <dbReference type="ARBA" id="ARBA00022807"/>
    </source>
</evidence>
<dbReference type="SMART" id="SM00645">
    <property type="entry name" value="Pept_C1"/>
    <property type="match status" value="1"/>
</dbReference>
<dbReference type="SMART" id="SM00848">
    <property type="entry name" value="Inhibitor_I29"/>
    <property type="match status" value="1"/>
</dbReference>
<protein>
    <submittedName>
        <fullName evidence="9">Cysteine proteinase</fullName>
    </submittedName>
</protein>
<dbReference type="EMBL" id="LFYR01001082">
    <property type="protein sequence ID" value="KMZ64943.1"/>
    <property type="molecule type" value="Genomic_DNA"/>
</dbReference>
<dbReference type="PROSITE" id="PS00139">
    <property type="entry name" value="THIOL_PROTEASE_CYS"/>
    <property type="match status" value="1"/>
</dbReference>
<evidence type="ECO:0000313" key="10">
    <source>
        <dbReference type="Proteomes" id="UP000036987"/>
    </source>
</evidence>
<evidence type="ECO:0000256" key="3">
    <source>
        <dbReference type="ARBA" id="ARBA00022801"/>
    </source>
</evidence>
<organism evidence="9 10">
    <name type="scientific">Zostera marina</name>
    <name type="common">Eelgrass</name>
    <dbReference type="NCBI Taxonomy" id="29655"/>
    <lineage>
        <taxon>Eukaryota</taxon>
        <taxon>Viridiplantae</taxon>
        <taxon>Streptophyta</taxon>
        <taxon>Embryophyta</taxon>
        <taxon>Tracheophyta</taxon>
        <taxon>Spermatophyta</taxon>
        <taxon>Magnoliopsida</taxon>
        <taxon>Liliopsida</taxon>
        <taxon>Zosteraceae</taxon>
        <taxon>Zostera</taxon>
    </lineage>
</organism>
<sequence length="362" mass="40271">MAIAVVLLGAMVFSVIMFPPFALARNNIVRPTDEVRRMYESWMVEHRKIYNGIEQKETRFEIFQSNVRFVDEHNRLENGHSYLLGLNRFADLTNQEYKKTYLGTKRSQDLSGNASTRYLVNNGDVIPASVDWRTKGAVVPIKDQGNCGSCWAFSAVGAVEGINQIVSGKLISLSEQELVDCDTIYNEGCNGGIMEKAFEFIKSNGGVDTDADYPYKEQRNTCDLNKKNSKVVKIDGFEIVPIGEESALRKAVSHQPVSVSIDASSREFQLYNSGVFTGQCGTDLNHGVVAVGYGEENGFKYWIVRNSWGSNWGEGGYIRMERNVGYYGKCGILLDSSYPVKTAVIDNESLRIKMMKGGGASM</sequence>
<feature type="signal peptide" evidence="6">
    <location>
        <begin position="1"/>
        <end position="24"/>
    </location>
</feature>
<dbReference type="GO" id="GO:0051603">
    <property type="term" value="P:proteolysis involved in protein catabolic process"/>
    <property type="evidence" value="ECO:0000318"/>
    <property type="project" value="GO_Central"/>
</dbReference>
<evidence type="ECO:0000256" key="6">
    <source>
        <dbReference type="SAM" id="SignalP"/>
    </source>
</evidence>
<keyword evidence="4" id="KW-0788">Thiol protease</keyword>
<reference evidence="10" key="1">
    <citation type="journal article" date="2016" name="Nature">
        <title>The genome of the seagrass Zostera marina reveals angiosperm adaptation to the sea.</title>
        <authorList>
            <person name="Olsen J.L."/>
            <person name="Rouze P."/>
            <person name="Verhelst B."/>
            <person name="Lin Y.-C."/>
            <person name="Bayer T."/>
            <person name="Collen J."/>
            <person name="Dattolo E."/>
            <person name="De Paoli E."/>
            <person name="Dittami S."/>
            <person name="Maumus F."/>
            <person name="Michel G."/>
            <person name="Kersting A."/>
            <person name="Lauritano C."/>
            <person name="Lohaus R."/>
            <person name="Toepel M."/>
            <person name="Tonon T."/>
            <person name="Vanneste K."/>
            <person name="Amirebrahimi M."/>
            <person name="Brakel J."/>
            <person name="Bostroem C."/>
            <person name="Chovatia M."/>
            <person name="Grimwood J."/>
            <person name="Jenkins J.W."/>
            <person name="Jueterbock A."/>
            <person name="Mraz A."/>
            <person name="Stam W.T."/>
            <person name="Tice H."/>
            <person name="Bornberg-Bauer E."/>
            <person name="Green P.J."/>
            <person name="Pearson G.A."/>
            <person name="Procaccini G."/>
            <person name="Duarte C.M."/>
            <person name="Schmutz J."/>
            <person name="Reusch T.B.H."/>
            <person name="Van de Peer Y."/>
        </authorList>
    </citation>
    <scope>NUCLEOTIDE SEQUENCE [LARGE SCALE GENOMIC DNA]</scope>
    <source>
        <strain evidence="10">cv. Finnish</strain>
    </source>
</reference>
<feature type="chain" id="PRO_5018554062" evidence="6">
    <location>
        <begin position="25"/>
        <end position="362"/>
    </location>
</feature>
<dbReference type="Gene3D" id="3.90.70.10">
    <property type="entry name" value="Cysteine proteinases"/>
    <property type="match status" value="1"/>
</dbReference>
<evidence type="ECO:0000256" key="1">
    <source>
        <dbReference type="ARBA" id="ARBA00008455"/>
    </source>
</evidence>
<accession>A0A0K9P7E8</accession>
<evidence type="ECO:0000259" key="8">
    <source>
        <dbReference type="SMART" id="SM00848"/>
    </source>
</evidence>
<dbReference type="PRINTS" id="PR00705">
    <property type="entry name" value="PAPAIN"/>
</dbReference>
<dbReference type="Pfam" id="PF08246">
    <property type="entry name" value="Inhibitor_I29"/>
    <property type="match status" value="1"/>
</dbReference>
<dbReference type="GO" id="GO:0005615">
    <property type="term" value="C:extracellular space"/>
    <property type="evidence" value="ECO:0000318"/>
    <property type="project" value="GO_Central"/>
</dbReference>
<keyword evidence="5" id="KW-1015">Disulfide bond</keyword>
<evidence type="ECO:0000256" key="5">
    <source>
        <dbReference type="ARBA" id="ARBA00023157"/>
    </source>
</evidence>
<keyword evidence="6" id="KW-0732">Signal</keyword>
<dbReference type="PROSITE" id="PS00640">
    <property type="entry name" value="THIOL_PROTEASE_ASN"/>
    <property type="match status" value="1"/>
</dbReference>
<dbReference type="InterPro" id="IPR025661">
    <property type="entry name" value="Pept_asp_AS"/>
</dbReference>
<dbReference type="InterPro" id="IPR025660">
    <property type="entry name" value="Pept_his_AS"/>
</dbReference>
<dbReference type="InterPro" id="IPR013128">
    <property type="entry name" value="Peptidase_C1A"/>
</dbReference>
<dbReference type="InterPro" id="IPR039417">
    <property type="entry name" value="Peptidase_C1A_papain-like"/>
</dbReference>
<name>A0A0K9P7E8_ZOSMR</name>